<dbReference type="EMBL" id="FNDK01000024">
    <property type="protein sequence ID" value="SDI18429.1"/>
    <property type="molecule type" value="Genomic_DNA"/>
</dbReference>
<dbReference type="RefSeq" id="WP_175487557.1">
    <property type="nucleotide sequence ID" value="NZ_FNDK01000024.1"/>
</dbReference>
<dbReference type="STRING" id="568899.SAMN05192534_12426"/>
<keyword evidence="2" id="KW-1185">Reference proteome</keyword>
<accession>A0A1G8IHE3</accession>
<gene>
    <name evidence="1" type="ORF">SAMN05192534_12426</name>
</gene>
<name>A0A1G8IHE3_9BACI</name>
<reference evidence="1 2" key="1">
    <citation type="submission" date="2016-10" db="EMBL/GenBank/DDBJ databases">
        <authorList>
            <person name="de Groot N.N."/>
        </authorList>
    </citation>
    <scope>NUCLEOTIDE SEQUENCE [LARGE SCALE GENOMIC DNA]</scope>
    <source>
        <strain evidence="1 2">DSM 21632</strain>
    </source>
</reference>
<proteinExistence type="predicted"/>
<evidence type="ECO:0000313" key="2">
    <source>
        <dbReference type="Proteomes" id="UP000199163"/>
    </source>
</evidence>
<sequence>MNKDYWQGWHDARRQVIHDFCERFNEIKHHPGIGEKTVSKVAEALDIKKHMEGNGD</sequence>
<dbReference type="Proteomes" id="UP000199163">
    <property type="component" value="Unassembled WGS sequence"/>
</dbReference>
<protein>
    <submittedName>
        <fullName evidence="1">Uncharacterized protein</fullName>
    </submittedName>
</protein>
<organism evidence="1 2">
    <name type="scientific">Alteribacillus persepolensis</name>
    <dbReference type="NCBI Taxonomy" id="568899"/>
    <lineage>
        <taxon>Bacteria</taxon>
        <taxon>Bacillati</taxon>
        <taxon>Bacillota</taxon>
        <taxon>Bacilli</taxon>
        <taxon>Bacillales</taxon>
        <taxon>Bacillaceae</taxon>
        <taxon>Alteribacillus</taxon>
    </lineage>
</organism>
<evidence type="ECO:0000313" key="1">
    <source>
        <dbReference type="EMBL" id="SDI18429.1"/>
    </source>
</evidence>
<dbReference type="AlphaFoldDB" id="A0A1G8IHE3"/>